<comment type="subcellular location">
    <subcellularLocation>
        <location evidence="1">Membrane</location>
        <topology evidence="1">Single-pass type I membrane protein</topology>
    </subcellularLocation>
</comment>
<dbReference type="InterPro" id="IPR051824">
    <property type="entry name" value="LRR_Rcpt-Like_S/T_Kinase"/>
</dbReference>
<organism evidence="4 5">
    <name type="scientific">Salix suchowensis</name>
    <dbReference type="NCBI Taxonomy" id="1278906"/>
    <lineage>
        <taxon>Eukaryota</taxon>
        <taxon>Viridiplantae</taxon>
        <taxon>Streptophyta</taxon>
        <taxon>Embryophyta</taxon>
        <taxon>Tracheophyta</taxon>
        <taxon>Spermatophyta</taxon>
        <taxon>Magnoliopsida</taxon>
        <taxon>eudicotyledons</taxon>
        <taxon>Gunneridae</taxon>
        <taxon>Pentapetalae</taxon>
        <taxon>rosids</taxon>
        <taxon>fabids</taxon>
        <taxon>Malpighiales</taxon>
        <taxon>Salicaceae</taxon>
        <taxon>Saliceae</taxon>
        <taxon>Salix</taxon>
    </lineage>
</organism>
<dbReference type="InterPro" id="IPR032675">
    <property type="entry name" value="LRR_dom_sf"/>
</dbReference>
<feature type="domain" description="Disease resistance R13L4/SHOC-2-like LRR" evidence="3">
    <location>
        <begin position="151"/>
        <end position="259"/>
    </location>
</feature>
<evidence type="ECO:0000256" key="2">
    <source>
        <dbReference type="ARBA" id="ARBA00022737"/>
    </source>
</evidence>
<proteinExistence type="predicted"/>
<dbReference type="Pfam" id="PF23598">
    <property type="entry name" value="LRR_14"/>
    <property type="match status" value="1"/>
</dbReference>
<dbReference type="SUPFAM" id="SSF52058">
    <property type="entry name" value="L domain-like"/>
    <property type="match status" value="1"/>
</dbReference>
<keyword evidence="5" id="KW-1185">Reference proteome</keyword>
<dbReference type="InterPro" id="IPR055414">
    <property type="entry name" value="LRR_R13L4/SHOC2-like"/>
</dbReference>
<dbReference type="PANTHER" id="PTHR48006">
    <property type="entry name" value="LEUCINE-RICH REPEAT-CONTAINING PROTEIN DDB_G0281931-RELATED"/>
    <property type="match status" value="1"/>
</dbReference>
<keyword evidence="2" id="KW-0677">Repeat</keyword>
<sequence>MMFQQLVKVCQVMVIISFSSSITSLASLLPPEEVAALTQIIKTLNEDGRVSLTHGDSCESGQVSITRGINNNNRIDCVCDDDKICHITSLEVRDSDLSGRLPPDLAKLTRVQTIDFTRNYLYGTIPVEWASMKNLSYISLTANRLSGNIPGHLGTLTALTYLSLESNQFSGVVPPELGKLSSLKTLILSSNKLVGTLPEALAQIKDLTDFRVRDNNLNGTVPEFIGNWTQLRRLDLCATGLQGPIPRAIFLLENLTDLKISDTPGPEFQLPIVPYKMDFLVLRNISLNGTIPKEIWDVKKTLDLTFNKLVGGLPPVTTQRNFTFLSGNMLTGTVPESFIQSDQYL</sequence>
<evidence type="ECO:0000259" key="3">
    <source>
        <dbReference type="Pfam" id="PF23598"/>
    </source>
</evidence>
<gene>
    <name evidence="4" type="ORF">OIU77_009236</name>
</gene>
<protein>
    <recommendedName>
        <fullName evidence="3">Disease resistance R13L4/SHOC-2-like LRR domain-containing protein</fullName>
    </recommendedName>
</protein>
<reference evidence="4" key="2">
    <citation type="journal article" date="2023" name="Int. J. Mol. Sci.">
        <title>De Novo Assembly and Annotation of 11 Diverse Shrub Willow (Salix) Genomes Reveals Novel Gene Organization in Sex-Linked Regions.</title>
        <authorList>
            <person name="Hyden B."/>
            <person name="Feng K."/>
            <person name="Yates T.B."/>
            <person name="Jawdy S."/>
            <person name="Cereghino C."/>
            <person name="Smart L.B."/>
            <person name="Muchero W."/>
        </authorList>
    </citation>
    <scope>NUCLEOTIDE SEQUENCE</scope>
    <source>
        <tissue evidence="4">Shoot tip</tissue>
    </source>
</reference>
<dbReference type="EMBL" id="JAPFFI010000021">
    <property type="protein sequence ID" value="KAJ6333327.1"/>
    <property type="molecule type" value="Genomic_DNA"/>
</dbReference>
<name>A0ABQ9ADM6_9ROSI</name>
<dbReference type="Proteomes" id="UP001141253">
    <property type="component" value="Chromosome 11"/>
</dbReference>
<reference evidence="4" key="1">
    <citation type="submission" date="2022-10" db="EMBL/GenBank/DDBJ databases">
        <authorList>
            <person name="Hyden B.L."/>
            <person name="Feng K."/>
            <person name="Yates T."/>
            <person name="Jawdy S."/>
            <person name="Smart L.B."/>
            <person name="Muchero W."/>
        </authorList>
    </citation>
    <scope>NUCLEOTIDE SEQUENCE</scope>
    <source>
        <tissue evidence="4">Shoot tip</tissue>
    </source>
</reference>
<dbReference type="PANTHER" id="PTHR48006:SF72">
    <property type="entry name" value="LRR RECEPTOR-LIKE SERINE_THREONINE-PROTEIN KINASE RFK1-RELATED"/>
    <property type="match status" value="1"/>
</dbReference>
<accession>A0ABQ9ADM6</accession>
<dbReference type="Gene3D" id="3.80.10.10">
    <property type="entry name" value="Ribonuclease Inhibitor"/>
    <property type="match status" value="1"/>
</dbReference>
<evidence type="ECO:0000313" key="4">
    <source>
        <dbReference type="EMBL" id="KAJ6333327.1"/>
    </source>
</evidence>
<evidence type="ECO:0000313" key="5">
    <source>
        <dbReference type="Proteomes" id="UP001141253"/>
    </source>
</evidence>
<comment type="caution">
    <text evidence="4">The sequence shown here is derived from an EMBL/GenBank/DDBJ whole genome shotgun (WGS) entry which is preliminary data.</text>
</comment>
<evidence type="ECO:0000256" key="1">
    <source>
        <dbReference type="ARBA" id="ARBA00004479"/>
    </source>
</evidence>